<organism evidence="5 6">
    <name type="scientific">Pseudaquabacterium pictum</name>
    <dbReference type="NCBI Taxonomy" id="2315236"/>
    <lineage>
        <taxon>Bacteria</taxon>
        <taxon>Pseudomonadati</taxon>
        <taxon>Pseudomonadota</taxon>
        <taxon>Betaproteobacteria</taxon>
        <taxon>Burkholderiales</taxon>
        <taxon>Sphaerotilaceae</taxon>
        <taxon>Pseudaquabacterium</taxon>
    </lineage>
</organism>
<evidence type="ECO:0000313" key="6">
    <source>
        <dbReference type="Proteomes" id="UP000301751"/>
    </source>
</evidence>
<dbReference type="Pfam" id="PF00005">
    <property type="entry name" value="ABC_tran"/>
    <property type="match status" value="1"/>
</dbReference>
<evidence type="ECO:0000313" key="5">
    <source>
        <dbReference type="EMBL" id="GCL61678.1"/>
    </source>
</evidence>
<dbReference type="EMBL" id="BJCL01000001">
    <property type="protein sequence ID" value="GCL61678.1"/>
    <property type="molecule type" value="Genomic_DNA"/>
</dbReference>
<dbReference type="InterPro" id="IPR003439">
    <property type="entry name" value="ABC_transporter-like_ATP-bd"/>
</dbReference>
<dbReference type="SUPFAM" id="SSF52540">
    <property type="entry name" value="P-loop containing nucleoside triphosphate hydrolases"/>
    <property type="match status" value="1"/>
</dbReference>
<keyword evidence="1" id="KW-0472">Membrane</keyword>
<keyword evidence="6" id="KW-1185">Reference proteome</keyword>
<dbReference type="Gene3D" id="3.40.50.300">
    <property type="entry name" value="P-loop containing nucleotide triphosphate hydrolases"/>
    <property type="match status" value="1"/>
</dbReference>
<sequence>MPERPVAPALRLQAVSHLFGPAPLRHLAAVQAGALDRAALLAGHGHLLALQGIDLVLPGGGLTVLMGPSGSGKSTLLRCLNRLVSPTAGQVWCGDAVVTGLAPAALQAWRRRQVAMVFQRPTLLPHLTVLANVRFGLDLAGVPRAAADARARAWVQRVGLAGFEEAYPAALSGGMGQRVGLARALATDAPVLLMDEPFSALDPLQRTAMQDLLLGLHQELRKTVVFVTHALDEALRLADHLVVLRDGVLVQQGSAADILQRPADAWLRSVVQGADRGRWLGLAALAQPGPRLSLPDLPGSLGLAQAVRQLRAAGATAANVTGPQGQHLGGVTLSGLLDVLLGDAADAPAPG</sequence>
<reference evidence="6" key="1">
    <citation type="submission" date="2019-03" db="EMBL/GenBank/DDBJ databases">
        <title>Aquabacterium pictum sp.nov., the first bacteriochlorophyll a-containing freshwater bacterium in the genus Aquabacterium of the class Betaproteobacteria.</title>
        <authorList>
            <person name="Hirose S."/>
            <person name="Tank M."/>
            <person name="Hara E."/>
            <person name="Tamaki H."/>
            <person name="Takaichi S."/>
            <person name="Haruta S."/>
            <person name="Hanada S."/>
        </authorList>
    </citation>
    <scope>NUCLEOTIDE SEQUENCE [LARGE SCALE GENOMIC DNA]</scope>
    <source>
        <strain evidence="6">W35</strain>
    </source>
</reference>
<dbReference type="InterPro" id="IPR051921">
    <property type="entry name" value="ABC_osmolyte_uptake_ATP-bind"/>
</dbReference>
<accession>A0A480ASD7</accession>
<evidence type="ECO:0000259" key="4">
    <source>
        <dbReference type="PROSITE" id="PS50893"/>
    </source>
</evidence>
<dbReference type="SMART" id="SM00382">
    <property type="entry name" value="AAA"/>
    <property type="match status" value="1"/>
</dbReference>
<feature type="domain" description="ABC transporter" evidence="4">
    <location>
        <begin position="30"/>
        <end position="271"/>
    </location>
</feature>
<evidence type="ECO:0000256" key="2">
    <source>
        <dbReference type="ARBA" id="ARBA00022741"/>
    </source>
</evidence>
<dbReference type="GO" id="GO:0005524">
    <property type="term" value="F:ATP binding"/>
    <property type="evidence" value="ECO:0007669"/>
    <property type="project" value="UniProtKB-KW"/>
</dbReference>
<dbReference type="PANTHER" id="PTHR43869">
    <property type="entry name" value="GLYCINE BETAINE/PROLINE BETAINE TRANSPORT SYSTEM ATP-BINDING PROTEIN PROV"/>
    <property type="match status" value="1"/>
</dbReference>
<proteinExistence type="predicted"/>
<keyword evidence="1" id="KW-1003">Cell membrane</keyword>
<dbReference type="OrthoDB" id="9802264at2"/>
<dbReference type="Proteomes" id="UP000301751">
    <property type="component" value="Unassembled WGS sequence"/>
</dbReference>
<dbReference type="PROSITE" id="PS50893">
    <property type="entry name" value="ABC_TRANSPORTER_2"/>
    <property type="match status" value="1"/>
</dbReference>
<evidence type="ECO:0000256" key="1">
    <source>
        <dbReference type="ARBA" id="ARBA00022475"/>
    </source>
</evidence>
<dbReference type="AlphaFoldDB" id="A0A480ASD7"/>
<evidence type="ECO:0000256" key="3">
    <source>
        <dbReference type="ARBA" id="ARBA00022840"/>
    </source>
</evidence>
<keyword evidence="3 5" id="KW-0067">ATP-binding</keyword>
<dbReference type="InterPro" id="IPR027417">
    <property type="entry name" value="P-loop_NTPase"/>
</dbReference>
<name>A0A480ASD7_9BURK</name>
<dbReference type="PANTHER" id="PTHR43869:SF1">
    <property type="entry name" value="GLYCINE BETAINE_PROLINE BETAINE TRANSPORT SYSTEM ATP-BINDING PROTEIN PROV"/>
    <property type="match status" value="1"/>
</dbReference>
<keyword evidence="2" id="KW-0547">Nucleotide-binding</keyword>
<dbReference type="RefSeq" id="WP_137731403.1">
    <property type="nucleotide sequence ID" value="NZ_BJCL01000001.1"/>
</dbReference>
<protein>
    <submittedName>
        <fullName evidence="5">Proline/glycine betaine ABC transporter ATP-binding protein</fullName>
    </submittedName>
</protein>
<gene>
    <name evidence="5" type="ORF">AQPW35_07590</name>
</gene>
<dbReference type="InterPro" id="IPR003593">
    <property type="entry name" value="AAA+_ATPase"/>
</dbReference>
<dbReference type="GO" id="GO:0016887">
    <property type="term" value="F:ATP hydrolysis activity"/>
    <property type="evidence" value="ECO:0007669"/>
    <property type="project" value="InterPro"/>
</dbReference>
<comment type="caution">
    <text evidence="5">The sequence shown here is derived from an EMBL/GenBank/DDBJ whole genome shotgun (WGS) entry which is preliminary data.</text>
</comment>